<dbReference type="InterPro" id="IPR055304">
    <property type="entry name" value="CHCHD2/10-like"/>
</dbReference>
<comment type="caution">
    <text evidence="2">The sequence shown here is derived from an EMBL/GenBank/DDBJ whole genome shotgun (WGS) entry which is preliminary data.</text>
</comment>
<dbReference type="PANTHER" id="PTHR13523">
    <property type="entry name" value="COILED-COIL-HELIX-COILED-COIL-HELIX DOMAIN CONTAINING 2/NUR77"/>
    <property type="match status" value="1"/>
</dbReference>
<feature type="region of interest" description="Disordered" evidence="1">
    <location>
        <begin position="167"/>
        <end position="193"/>
    </location>
</feature>
<reference evidence="2 3" key="1">
    <citation type="journal article" date="2019" name="Appl. Microbiol. Biotechnol.">
        <title>Genome sequence of Isaria javanica and comparative genome analysis insights into family S53 peptidase evolution in fungal entomopathogens.</title>
        <authorList>
            <person name="Lin R."/>
            <person name="Zhang X."/>
            <person name="Xin B."/>
            <person name="Zou M."/>
            <person name="Gao Y."/>
            <person name="Qin F."/>
            <person name="Hu Q."/>
            <person name="Xie B."/>
            <person name="Cheng X."/>
        </authorList>
    </citation>
    <scope>NUCLEOTIDE SEQUENCE [LARGE SCALE GENOMIC DNA]</scope>
    <source>
        <strain evidence="2 3">IJ1G</strain>
    </source>
</reference>
<dbReference type="Proteomes" id="UP000315783">
    <property type="component" value="Unassembled WGS sequence"/>
</dbReference>
<proteinExistence type="predicted"/>
<protein>
    <submittedName>
        <fullName evidence="2">CHCH domain-containing protein</fullName>
    </submittedName>
</protein>
<dbReference type="OrthoDB" id="1106148at2759"/>
<dbReference type="SUPFAM" id="SSF47072">
    <property type="entry name" value="Cysteine alpha-hairpin motif"/>
    <property type="match status" value="1"/>
</dbReference>
<dbReference type="PANTHER" id="PTHR13523:SF2">
    <property type="entry name" value="COILED-COIL-HELIX-COILED-COIL-HELIX DOMAIN CONTAINING 2, ISOFORM A-RELATED"/>
    <property type="match status" value="1"/>
</dbReference>
<feature type="compositionally biased region" description="Low complexity" evidence="1">
    <location>
        <begin position="93"/>
        <end position="142"/>
    </location>
</feature>
<organism evidence="2 3">
    <name type="scientific">Cordyceps javanica</name>
    <dbReference type="NCBI Taxonomy" id="43265"/>
    <lineage>
        <taxon>Eukaryota</taxon>
        <taxon>Fungi</taxon>
        <taxon>Dikarya</taxon>
        <taxon>Ascomycota</taxon>
        <taxon>Pezizomycotina</taxon>
        <taxon>Sordariomycetes</taxon>
        <taxon>Hypocreomycetidae</taxon>
        <taxon>Hypocreales</taxon>
        <taxon>Cordycipitaceae</taxon>
        <taxon>Cordyceps</taxon>
    </lineage>
</organism>
<name>A0A545VHC3_9HYPO</name>
<evidence type="ECO:0000313" key="2">
    <source>
        <dbReference type="EMBL" id="TQW01040.1"/>
    </source>
</evidence>
<evidence type="ECO:0000313" key="3">
    <source>
        <dbReference type="Proteomes" id="UP000315783"/>
    </source>
</evidence>
<evidence type="ECO:0000256" key="1">
    <source>
        <dbReference type="SAM" id="MobiDB-lite"/>
    </source>
</evidence>
<dbReference type="STRING" id="43265.A0A545VHC3"/>
<dbReference type="GO" id="GO:0005634">
    <property type="term" value="C:nucleus"/>
    <property type="evidence" value="ECO:0007669"/>
    <property type="project" value="TreeGrafter"/>
</dbReference>
<gene>
    <name evidence="2" type="ORF">IF1G_00971</name>
</gene>
<dbReference type="AlphaFoldDB" id="A0A545VHC3"/>
<sequence length="235" mass="25177">MSPPPQLPPRRPTQITIFQISEAIRTWAQLFLQSRGYCLCGLYTFIGICGHVVHQETLLCGATRTPTGAVRCCHLFTPTYHAQGYEKPEMPRQRSAARAPARAPTRPTAAAPAPSPQQARPATTMAAPPQQYQQAPAQSQGPGLFGQMASTAAGVAIGSSVGHAIGGFFSGGSSEPAPQQVQAQQQPQQQQQQYNNCAGATQNFTKCMDDNGGNMQICNWYLEQLKACQAAASPY</sequence>
<dbReference type="GO" id="GO:0005739">
    <property type="term" value="C:mitochondrion"/>
    <property type="evidence" value="ECO:0007669"/>
    <property type="project" value="TreeGrafter"/>
</dbReference>
<feature type="compositionally biased region" description="Low complexity" evidence="1">
    <location>
        <begin position="176"/>
        <end position="193"/>
    </location>
</feature>
<dbReference type="GO" id="GO:0007005">
    <property type="term" value="P:mitochondrion organization"/>
    <property type="evidence" value="ECO:0007669"/>
    <property type="project" value="InterPro"/>
</dbReference>
<dbReference type="InterPro" id="IPR009069">
    <property type="entry name" value="Cys_alpha_HP_mot_SF"/>
</dbReference>
<dbReference type="EMBL" id="SPUK01000001">
    <property type="protein sequence ID" value="TQW01040.1"/>
    <property type="molecule type" value="Genomic_DNA"/>
</dbReference>
<accession>A0A545VHC3</accession>
<keyword evidence="3" id="KW-1185">Reference proteome</keyword>
<feature type="region of interest" description="Disordered" evidence="1">
    <location>
        <begin position="84"/>
        <end position="144"/>
    </location>
</feature>